<evidence type="ECO:0000256" key="2">
    <source>
        <dbReference type="ARBA" id="ARBA00023125"/>
    </source>
</evidence>
<feature type="domain" description="NAC" evidence="6">
    <location>
        <begin position="9"/>
        <end position="157"/>
    </location>
</feature>
<proteinExistence type="predicted"/>
<evidence type="ECO:0000313" key="7">
    <source>
        <dbReference type="EnsemblPlants" id="OMERI10G07210.1"/>
    </source>
</evidence>
<dbReference type="Gene3D" id="2.170.150.80">
    <property type="entry name" value="NAC domain"/>
    <property type="match status" value="1"/>
</dbReference>
<dbReference type="PANTHER" id="PTHR31719:SF94">
    <property type="entry name" value="PROTEIN ATAF2"/>
    <property type="match status" value="1"/>
</dbReference>
<dbReference type="Proteomes" id="UP000008021">
    <property type="component" value="Chromosome 10"/>
</dbReference>
<keyword evidence="4" id="KW-0539">Nucleus</keyword>
<evidence type="ECO:0000259" key="6">
    <source>
        <dbReference type="PROSITE" id="PS51005"/>
    </source>
</evidence>
<reference evidence="7" key="2">
    <citation type="submission" date="2018-05" db="EMBL/GenBank/DDBJ databases">
        <title>OmerRS3 (Oryza meridionalis Reference Sequence Version 3).</title>
        <authorList>
            <person name="Zhang J."/>
            <person name="Kudrna D."/>
            <person name="Lee S."/>
            <person name="Talag J."/>
            <person name="Welchert J."/>
            <person name="Wing R.A."/>
        </authorList>
    </citation>
    <scope>NUCLEOTIDE SEQUENCE [LARGE SCALE GENOMIC DNA]</scope>
    <source>
        <strain evidence="7">cv. OR44</strain>
    </source>
</reference>
<dbReference type="SUPFAM" id="SSF101941">
    <property type="entry name" value="NAC domain"/>
    <property type="match status" value="1"/>
</dbReference>
<reference evidence="7" key="1">
    <citation type="submission" date="2015-04" db="UniProtKB">
        <authorList>
            <consortium name="EnsemblPlants"/>
        </authorList>
    </citation>
    <scope>IDENTIFICATION</scope>
</reference>
<evidence type="ECO:0000256" key="3">
    <source>
        <dbReference type="ARBA" id="ARBA00023163"/>
    </source>
</evidence>
<organism evidence="7">
    <name type="scientific">Oryza meridionalis</name>
    <dbReference type="NCBI Taxonomy" id="40149"/>
    <lineage>
        <taxon>Eukaryota</taxon>
        <taxon>Viridiplantae</taxon>
        <taxon>Streptophyta</taxon>
        <taxon>Embryophyta</taxon>
        <taxon>Tracheophyta</taxon>
        <taxon>Spermatophyta</taxon>
        <taxon>Magnoliopsida</taxon>
        <taxon>Liliopsida</taxon>
        <taxon>Poales</taxon>
        <taxon>Poaceae</taxon>
        <taxon>BOP clade</taxon>
        <taxon>Oryzoideae</taxon>
        <taxon>Oryzeae</taxon>
        <taxon>Oryzinae</taxon>
        <taxon>Oryza</taxon>
    </lineage>
</organism>
<keyword evidence="3" id="KW-0804">Transcription</keyword>
<dbReference type="GO" id="GO:0006355">
    <property type="term" value="P:regulation of DNA-templated transcription"/>
    <property type="evidence" value="ECO:0007669"/>
    <property type="project" value="InterPro"/>
</dbReference>
<dbReference type="Gramene" id="OMERI10G07210.1">
    <property type="protein sequence ID" value="OMERI10G07210.1"/>
    <property type="gene ID" value="OMERI10G07210"/>
</dbReference>
<feature type="region of interest" description="Disordered" evidence="5">
    <location>
        <begin position="243"/>
        <end position="269"/>
    </location>
</feature>
<name>A0A0E0EXU2_9ORYZ</name>
<sequence>MAAPEGQNKFVGIRFLPKDLELLAILDAKLRGSPLGPVEAIFHDTQILDFHPYKLYEMYAEDEEEEGYIYFFSTIQFRCRKIVERVAQGGRWKVNNCETMEVGGVAVGRKFTMNFYEHIGGDNDLIWTNWGMQEFARIIGPNKEFTDLAVYCLYKKKITRGNGEEKPEDIAAASDGDTESSMNKHRRVEASAAAMALPPPSPGLPGTMMFMANQANVASTSHSRRNGTASSPTALRRRRVLAAAGPGRHRRRRAQWSLSASGPARRRRLSCRRELPPAVGRRVLLGNDKRINDKEQ</sequence>
<evidence type="ECO:0000256" key="5">
    <source>
        <dbReference type="SAM" id="MobiDB-lite"/>
    </source>
</evidence>
<dbReference type="GO" id="GO:0003677">
    <property type="term" value="F:DNA binding"/>
    <property type="evidence" value="ECO:0007669"/>
    <property type="project" value="UniProtKB-KW"/>
</dbReference>
<feature type="region of interest" description="Disordered" evidence="5">
    <location>
        <begin position="163"/>
        <end position="182"/>
    </location>
</feature>
<dbReference type="HOGENOM" id="CLU_081975_0_0_1"/>
<dbReference type="EnsemblPlants" id="OMERI10G07210.1">
    <property type="protein sequence ID" value="OMERI10G07210.1"/>
    <property type="gene ID" value="OMERI10G07210"/>
</dbReference>
<keyword evidence="2" id="KW-0238">DNA-binding</keyword>
<dbReference type="AlphaFoldDB" id="A0A0E0EXU2"/>
<evidence type="ECO:0000313" key="8">
    <source>
        <dbReference type="Proteomes" id="UP000008021"/>
    </source>
</evidence>
<evidence type="ECO:0000256" key="1">
    <source>
        <dbReference type="ARBA" id="ARBA00023015"/>
    </source>
</evidence>
<keyword evidence="1" id="KW-0805">Transcription regulation</keyword>
<dbReference type="Pfam" id="PF02365">
    <property type="entry name" value="NAM"/>
    <property type="match status" value="1"/>
</dbReference>
<protein>
    <recommendedName>
        <fullName evidence="6">NAC domain-containing protein</fullName>
    </recommendedName>
</protein>
<dbReference type="InterPro" id="IPR003441">
    <property type="entry name" value="NAC-dom"/>
</dbReference>
<keyword evidence="8" id="KW-1185">Reference proteome</keyword>
<accession>A0A0E0EXU2</accession>
<dbReference type="PROSITE" id="PS51005">
    <property type="entry name" value="NAC"/>
    <property type="match status" value="1"/>
</dbReference>
<dbReference type="InterPro" id="IPR036093">
    <property type="entry name" value="NAC_dom_sf"/>
</dbReference>
<dbReference type="PANTHER" id="PTHR31719">
    <property type="entry name" value="NAC TRANSCRIPTION FACTOR 56"/>
    <property type="match status" value="1"/>
</dbReference>
<evidence type="ECO:0000256" key="4">
    <source>
        <dbReference type="ARBA" id="ARBA00023242"/>
    </source>
</evidence>